<evidence type="ECO:0000256" key="2">
    <source>
        <dbReference type="ARBA" id="ARBA00009441"/>
    </source>
</evidence>
<evidence type="ECO:0000256" key="5">
    <source>
        <dbReference type="ARBA" id="ARBA00022763"/>
    </source>
</evidence>
<feature type="domain" description="RecF/RecN/SMC N-terminal" evidence="10">
    <location>
        <begin position="1"/>
        <end position="506"/>
    </location>
</feature>
<dbReference type="Pfam" id="PF02463">
    <property type="entry name" value="SMC_N"/>
    <property type="match status" value="1"/>
</dbReference>
<comment type="function">
    <text evidence="1 9">May be involved in recombinational repair of damaged DNA.</text>
</comment>
<dbReference type="PANTHER" id="PTHR11059:SF0">
    <property type="entry name" value="DNA REPAIR PROTEIN RECN"/>
    <property type="match status" value="1"/>
</dbReference>
<evidence type="ECO:0000256" key="8">
    <source>
        <dbReference type="ARBA" id="ARBA00033408"/>
    </source>
</evidence>
<dbReference type="CDD" id="cd03241">
    <property type="entry name" value="ABC_RecN"/>
    <property type="match status" value="1"/>
</dbReference>
<dbReference type="EMBL" id="WTVQ01000011">
    <property type="protein sequence ID" value="NMG74790.1"/>
    <property type="molecule type" value="Genomic_DNA"/>
</dbReference>
<keyword evidence="5 9" id="KW-0227">DNA damage</keyword>
<dbReference type="Proteomes" id="UP000648984">
    <property type="component" value="Unassembled WGS sequence"/>
</dbReference>
<keyword evidence="6" id="KW-0067">ATP-binding</keyword>
<dbReference type="PIRSF" id="PIRSF003128">
    <property type="entry name" value="RecN"/>
    <property type="match status" value="1"/>
</dbReference>
<dbReference type="InterPro" id="IPR027417">
    <property type="entry name" value="P-loop_NTPase"/>
</dbReference>
<dbReference type="SUPFAM" id="SSF52540">
    <property type="entry name" value="P-loop containing nucleoside triphosphate hydrolases"/>
    <property type="match status" value="2"/>
</dbReference>
<evidence type="ECO:0000256" key="7">
    <source>
        <dbReference type="ARBA" id="ARBA00023204"/>
    </source>
</evidence>
<gene>
    <name evidence="11" type="primary">recN</name>
    <name evidence="11" type="ORF">GPA25_08450</name>
</gene>
<evidence type="ECO:0000313" key="12">
    <source>
        <dbReference type="Proteomes" id="UP000648984"/>
    </source>
</evidence>
<evidence type="ECO:0000313" key="11">
    <source>
        <dbReference type="EMBL" id="NMG74790.1"/>
    </source>
</evidence>
<name>A0ABX1Q9T5_9RHOO</name>
<accession>A0ABX1Q9T5</accession>
<proteinExistence type="inferred from homology"/>
<comment type="similarity">
    <text evidence="2 9">Belongs to the RecN family.</text>
</comment>
<keyword evidence="7 9" id="KW-0234">DNA repair</keyword>
<dbReference type="Gene3D" id="3.40.50.300">
    <property type="entry name" value="P-loop containing nucleotide triphosphate hydrolases"/>
    <property type="match status" value="2"/>
</dbReference>
<dbReference type="InterPro" id="IPR004604">
    <property type="entry name" value="DNA_recomb/repair_RecN"/>
</dbReference>
<evidence type="ECO:0000256" key="1">
    <source>
        <dbReference type="ARBA" id="ARBA00003618"/>
    </source>
</evidence>
<comment type="caution">
    <text evidence="11">The sequence shown here is derived from an EMBL/GenBank/DDBJ whole genome shotgun (WGS) entry which is preliminary data.</text>
</comment>
<evidence type="ECO:0000259" key="10">
    <source>
        <dbReference type="Pfam" id="PF02463"/>
    </source>
</evidence>
<reference evidence="11 12" key="1">
    <citation type="submission" date="2019-12" db="EMBL/GenBank/DDBJ databases">
        <title>Comparative genomics gives insights into the taxonomy of the Azoarcus-Aromatoleum group and reveals separate origins of nif in the plant-associated Azoarcus and non-plant-associated Aromatoleum sub-groups.</title>
        <authorList>
            <person name="Lafos M."/>
            <person name="Maluk M."/>
            <person name="Batista M."/>
            <person name="Junghare M."/>
            <person name="Carmona M."/>
            <person name="Faoro H."/>
            <person name="Cruz L.M."/>
            <person name="Battistoni F."/>
            <person name="De Souza E."/>
            <person name="Pedrosa F."/>
            <person name="Chen W.-M."/>
            <person name="Poole P.S."/>
            <person name="Dixon R.A."/>
            <person name="James E.K."/>
        </authorList>
    </citation>
    <scope>NUCLEOTIDE SEQUENCE [LARGE SCALE GENOMIC DNA]</scope>
    <source>
        <strain evidence="11 12">22Lin</strain>
    </source>
</reference>
<keyword evidence="4" id="KW-0547">Nucleotide-binding</keyword>
<dbReference type="InterPro" id="IPR003395">
    <property type="entry name" value="RecF/RecN/SMC_N"/>
</dbReference>
<sequence>MLRRLTIRDFVIVDRLELEFESGFGALTGETGAGKSILLDALGLALGGRADAGAVRTGRDKADIAAEFELPTSGGLADWLTTQDLPADEGMVILRRVVEAGGRSRAWINGVPVTQAQLRDAGDWLADIHGQHAHHALLRGDSQRALLDCHAGATVLAADVAARFRVWQQLAELRRAAEHDSAASERERELLVWQIGELQDLSFDADEWAAINAEHSRLAHAAGLMDGADEALVVLGEGDAAVTSQLRHINVRVGAMADLDPGLTDVLELLSGAAIQADEALHALRRYRDRLDLDPQRLGEIERRIERVTDMSRKHRLAPEALPDLLEEWTSKLDELVARADPARLAEQESGARADYEAAAQRLSAVRRPAADALSREITEAMQTLAMAGGQFAAALESCAPAVHGLESIEFRVAANPSQPLRPLAKVASGGELSRIGLAIQVMTSRDSATPTLIFDEVDVGIGGGVAEIVGKLLHRLGLERQVLCVTHLPQVAACADWQWNIAKSQRGGEVVSAVTPLDGDGRVEEIARMLGGVNITETTRRHAAEMLGADRVAQT</sequence>
<dbReference type="NCBIfam" id="NF008121">
    <property type="entry name" value="PRK10869.1"/>
    <property type="match status" value="1"/>
</dbReference>
<evidence type="ECO:0000256" key="6">
    <source>
        <dbReference type="ARBA" id="ARBA00022840"/>
    </source>
</evidence>
<dbReference type="PANTHER" id="PTHR11059">
    <property type="entry name" value="DNA REPAIR PROTEIN RECN"/>
    <property type="match status" value="1"/>
</dbReference>
<keyword evidence="12" id="KW-1185">Reference proteome</keyword>
<evidence type="ECO:0000256" key="4">
    <source>
        <dbReference type="ARBA" id="ARBA00022741"/>
    </source>
</evidence>
<evidence type="ECO:0000256" key="9">
    <source>
        <dbReference type="PIRNR" id="PIRNR003128"/>
    </source>
</evidence>
<protein>
    <recommendedName>
        <fullName evidence="3 9">DNA repair protein RecN</fullName>
    </recommendedName>
    <alternativeName>
        <fullName evidence="8 9">Recombination protein N</fullName>
    </alternativeName>
</protein>
<evidence type="ECO:0000256" key="3">
    <source>
        <dbReference type="ARBA" id="ARBA00021315"/>
    </source>
</evidence>
<dbReference type="RefSeq" id="WP_169259940.1">
    <property type="nucleotide sequence ID" value="NZ_WTVQ01000011.1"/>
</dbReference>
<organism evidence="11 12">
    <name type="scientific">Aromatoleum diolicum</name>
    <dbReference type="NCBI Taxonomy" id="75796"/>
    <lineage>
        <taxon>Bacteria</taxon>
        <taxon>Pseudomonadati</taxon>
        <taxon>Pseudomonadota</taxon>
        <taxon>Betaproteobacteria</taxon>
        <taxon>Rhodocyclales</taxon>
        <taxon>Rhodocyclaceae</taxon>
        <taxon>Aromatoleum</taxon>
    </lineage>
</organism>
<dbReference type="NCBIfam" id="TIGR00634">
    <property type="entry name" value="recN"/>
    <property type="match status" value="1"/>
</dbReference>